<keyword evidence="3" id="KW-1133">Transmembrane helix</keyword>
<dbReference type="AlphaFoldDB" id="A0A1X1VYB7"/>
<keyword evidence="7" id="KW-1185">Reference proteome</keyword>
<proteinExistence type="predicted"/>
<sequence length="108" mass="11875">MWLTDRLTADWLDGRAYYRGRFLDTTIDNPDQRIQQDIDIFTAGVGGATNSPSVGTSLGNLRAGVSYPAMEGDIDDLTLRDTLAKVTLPNLIGRLDDTCRQSIRNVTA</sequence>
<dbReference type="Pfam" id="PF06472">
    <property type="entry name" value="ABC_membrane_2"/>
    <property type="match status" value="1"/>
</dbReference>
<evidence type="ECO:0000256" key="3">
    <source>
        <dbReference type="ARBA" id="ARBA00022989"/>
    </source>
</evidence>
<evidence type="ECO:0000259" key="5">
    <source>
        <dbReference type="Pfam" id="PF06472"/>
    </source>
</evidence>
<organism evidence="6 7">
    <name type="scientific">Mycobacterium gastri</name>
    <dbReference type="NCBI Taxonomy" id="1777"/>
    <lineage>
        <taxon>Bacteria</taxon>
        <taxon>Bacillati</taxon>
        <taxon>Actinomycetota</taxon>
        <taxon>Actinomycetes</taxon>
        <taxon>Mycobacteriales</taxon>
        <taxon>Mycobacteriaceae</taxon>
        <taxon>Mycobacterium</taxon>
    </lineage>
</organism>
<comment type="subcellular location">
    <subcellularLocation>
        <location evidence="1">Membrane</location>
        <topology evidence="1">Multi-pass membrane protein</topology>
    </subcellularLocation>
</comment>
<protein>
    <recommendedName>
        <fullName evidence="5">ABC transmembrane type-1 domain-containing protein</fullName>
    </recommendedName>
</protein>
<dbReference type="EMBL" id="LQOX01000052">
    <property type="protein sequence ID" value="ORV75003.1"/>
    <property type="molecule type" value="Genomic_DNA"/>
</dbReference>
<name>A0A1X1VYB7_MYCGS</name>
<dbReference type="GO" id="GO:0005524">
    <property type="term" value="F:ATP binding"/>
    <property type="evidence" value="ECO:0007669"/>
    <property type="project" value="InterPro"/>
</dbReference>
<reference evidence="6 7" key="1">
    <citation type="submission" date="2016-01" db="EMBL/GenBank/DDBJ databases">
        <title>The new phylogeny of the genus Mycobacterium.</title>
        <authorList>
            <person name="Tarcisio F."/>
            <person name="Conor M."/>
            <person name="Antonella G."/>
            <person name="Elisabetta G."/>
            <person name="Giulia F.S."/>
            <person name="Sara T."/>
            <person name="Anna F."/>
            <person name="Clotilde B."/>
            <person name="Roberto B."/>
            <person name="Veronica D.S."/>
            <person name="Fabio R."/>
            <person name="Monica P."/>
            <person name="Olivier J."/>
            <person name="Enrico T."/>
            <person name="Nicola S."/>
        </authorList>
    </citation>
    <scope>NUCLEOTIDE SEQUENCE [LARGE SCALE GENOMIC DNA]</scope>
    <source>
        <strain evidence="6 7">DSM 43505</strain>
    </source>
</reference>
<comment type="caution">
    <text evidence="6">The sequence shown here is derived from an EMBL/GenBank/DDBJ whole genome shotgun (WGS) entry which is preliminary data.</text>
</comment>
<gene>
    <name evidence="6" type="ORF">AWC07_23890</name>
</gene>
<feature type="domain" description="ABC transmembrane type-1" evidence="5">
    <location>
        <begin position="1"/>
        <end position="44"/>
    </location>
</feature>
<evidence type="ECO:0000313" key="7">
    <source>
        <dbReference type="Proteomes" id="UP000193738"/>
    </source>
</evidence>
<keyword evidence="2" id="KW-0812">Transmembrane</keyword>
<evidence type="ECO:0000256" key="2">
    <source>
        <dbReference type="ARBA" id="ARBA00022692"/>
    </source>
</evidence>
<accession>A0A1X1VYB7</accession>
<dbReference type="Proteomes" id="UP000193738">
    <property type="component" value="Unassembled WGS sequence"/>
</dbReference>
<keyword evidence="4" id="KW-0472">Membrane</keyword>
<evidence type="ECO:0000256" key="1">
    <source>
        <dbReference type="ARBA" id="ARBA00004141"/>
    </source>
</evidence>
<dbReference type="GO" id="GO:0140359">
    <property type="term" value="F:ABC-type transporter activity"/>
    <property type="evidence" value="ECO:0007669"/>
    <property type="project" value="InterPro"/>
</dbReference>
<dbReference type="STRING" id="1777.AWC07_23890"/>
<evidence type="ECO:0000313" key="6">
    <source>
        <dbReference type="EMBL" id="ORV75003.1"/>
    </source>
</evidence>
<dbReference type="GO" id="GO:0016020">
    <property type="term" value="C:membrane"/>
    <property type="evidence" value="ECO:0007669"/>
    <property type="project" value="UniProtKB-SubCell"/>
</dbReference>
<dbReference type="InterPro" id="IPR011527">
    <property type="entry name" value="ABC1_TM_dom"/>
</dbReference>
<evidence type="ECO:0000256" key="4">
    <source>
        <dbReference type="ARBA" id="ARBA00023136"/>
    </source>
</evidence>